<gene>
    <name evidence="3" type="ORF">DU484_05235</name>
</gene>
<keyword evidence="1" id="KW-1133">Transmembrane helix</keyword>
<dbReference type="InterPro" id="IPR021994">
    <property type="entry name" value="DUF3592"/>
</dbReference>
<proteinExistence type="predicted"/>
<reference evidence="3 4" key="1">
    <citation type="submission" date="2018-07" db="EMBL/GenBank/DDBJ databases">
        <title>Genome sequences of Haloplanus sp. CBA1112.</title>
        <authorList>
            <person name="Kim Y.B."/>
            <person name="Roh S.W."/>
        </authorList>
    </citation>
    <scope>NUCLEOTIDE SEQUENCE [LARGE SCALE GENOMIC DNA]</scope>
    <source>
        <strain evidence="3 4">CBA1112</strain>
    </source>
</reference>
<evidence type="ECO:0000256" key="1">
    <source>
        <dbReference type="SAM" id="Phobius"/>
    </source>
</evidence>
<name>A0A345EAU7_9EURY</name>
<dbReference type="GeneID" id="37286359"/>
<organism evidence="3 4">
    <name type="scientific">Haloplanus rubicundus</name>
    <dbReference type="NCBI Taxonomy" id="1547898"/>
    <lineage>
        <taxon>Archaea</taxon>
        <taxon>Methanobacteriati</taxon>
        <taxon>Methanobacteriota</taxon>
        <taxon>Stenosarchaea group</taxon>
        <taxon>Halobacteria</taxon>
        <taxon>Halobacteriales</taxon>
        <taxon>Haloferacaceae</taxon>
        <taxon>Haloplanus</taxon>
    </lineage>
</organism>
<dbReference type="AlphaFoldDB" id="A0A345EAU7"/>
<evidence type="ECO:0000313" key="4">
    <source>
        <dbReference type="Proteomes" id="UP000252985"/>
    </source>
</evidence>
<keyword evidence="1" id="KW-0812">Transmembrane</keyword>
<keyword evidence="1" id="KW-0472">Membrane</keyword>
<dbReference type="KEGG" id="haq:DU484_05235"/>
<dbReference type="Proteomes" id="UP000252985">
    <property type="component" value="Chromosome"/>
</dbReference>
<feature type="transmembrane region" description="Helical" evidence="1">
    <location>
        <begin position="133"/>
        <end position="151"/>
    </location>
</feature>
<dbReference type="Pfam" id="PF12158">
    <property type="entry name" value="DUF3592"/>
    <property type="match status" value="1"/>
</dbReference>
<dbReference type="EMBL" id="CP031148">
    <property type="protein sequence ID" value="AXG09319.1"/>
    <property type="molecule type" value="Genomic_DNA"/>
</dbReference>
<accession>A0A345EAU7</accession>
<evidence type="ECO:0000313" key="3">
    <source>
        <dbReference type="EMBL" id="AXG09319.1"/>
    </source>
</evidence>
<sequence>MQISGPSGRLGIALTLVLGLASVGFGAYSYTTQSTALDSAATVEGTITSTTIETHSNDGVSYTPRATFDYTYRGENYTSSKVYPGPLARDFDTERAARAELAGYEPGTAVTVYVPTGSPEQGYLERKRSNKPLILIGVGVLFVLGAGRSALT</sequence>
<feature type="domain" description="DUF3592" evidence="2">
    <location>
        <begin position="43"/>
        <end position="127"/>
    </location>
</feature>
<evidence type="ECO:0000259" key="2">
    <source>
        <dbReference type="Pfam" id="PF12158"/>
    </source>
</evidence>
<dbReference type="RefSeq" id="WP_114605290.1">
    <property type="nucleotide sequence ID" value="NZ_CP031148.1"/>
</dbReference>
<protein>
    <submittedName>
        <fullName evidence="3">DUF3592 domain-containing protein</fullName>
    </submittedName>
</protein>